<comment type="similarity">
    <text evidence="5">Belongs to the ZIP transporter (TC 2.A.5) family. KE4/Catsup subfamily.</text>
</comment>
<dbReference type="OrthoDB" id="200954at2759"/>
<evidence type="ECO:0000256" key="4">
    <source>
        <dbReference type="ARBA" id="ARBA00023136"/>
    </source>
</evidence>
<accession>A0A2J7PUE6</accession>
<keyword evidence="2 6" id="KW-0812">Transmembrane</keyword>
<dbReference type="FunCoup" id="A0A2J7PUE6">
    <property type="interactions" value="907"/>
</dbReference>
<comment type="subcellular location">
    <subcellularLocation>
        <location evidence="1">Membrane</location>
        <topology evidence="1">Multi-pass membrane protein</topology>
    </subcellularLocation>
</comment>
<feature type="transmembrane region" description="Helical" evidence="6">
    <location>
        <begin position="308"/>
        <end position="331"/>
    </location>
</feature>
<evidence type="ECO:0000256" key="3">
    <source>
        <dbReference type="ARBA" id="ARBA00022989"/>
    </source>
</evidence>
<dbReference type="InterPro" id="IPR003689">
    <property type="entry name" value="ZIP"/>
</dbReference>
<dbReference type="AlphaFoldDB" id="A0A2J7PUE6"/>
<protein>
    <submittedName>
        <fullName evidence="7">Zinc transporter ZIP13-like protein</fullName>
    </submittedName>
</protein>
<dbReference type="Proteomes" id="UP000235965">
    <property type="component" value="Unassembled WGS sequence"/>
</dbReference>
<evidence type="ECO:0000313" key="7">
    <source>
        <dbReference type="EMBL" id="PNF19953.1"/>
    </source>
</evidence>
<dbReference type="PANTHER" id="PTHR16950:SF16">
    <property type="entry name" value="ZINC TRANSPORTER ZIP13"/>
    <property type="match status" value="1"/>
</dbReference>
<dbReference type="EMBL" id="NEVH01021199">
    <property type="protein sequence ID" value="PNF19953.1"/>
    <property type="molecule type" value="Genomic_DNA"/>
</dbReference>
<feature type="transmembrane region" description="Helical" evidence="6">
    <location>
        <begin position="368"/>
        <end position="387"/>
    </location>
</feature>
<feature type="transmembrane region" description="Helical" evidence="6">
    <location>
        <begin position="111"/>
        <end position="131"/>
    </location>
</feature>
<dbReference type="Pfam" id="PF02535">
    <property type="entry name" value="Zip"/>
    <property type="match status" value="1"/>
</dbReference>
<feature type="transmembrane region" description="Helical" evidence="6">
    <location>
        <begin position="151"/>
        <end position="168"/>
    </location>
</feature>
<dbReference type="GO" id="GO:0005385">
    <property type="term" value="F:zinc ion transmembrane transporter activity"/>
    <property type="evidence" value="ECO:0007669"/>
    <property type="project" value="TreeGrafter"/>
</dbReference>
<keyword evidence="3 6" id="KW-1133">Transmembrane helix</keyword>
<evidence type="ECO:0000313" key="8">
    <source>
        <dbReference type="Proteomes" id="UP000235965"/>
    </source>
</evidence>
<keyword evidence="8" id="KW-1185">Reference proteome</keyword>
<gene>
    <name evidence="7" type="primary">Zip99C</name>
    <name evidence="7" type="ORF">B7P43_G10373</name>
</gene>
<reference evidence="7 8" key="1">
    <citation type="submission" date="2017-12" db="EMBL/GenBank/DDBJ databases">
        <title>Hemimetabolous genomes reveal molecular basis of termite eusociality.</title>
        <authorList>
            <person name="Harrison M.C."/>
            <person name="Jongepier E."/>
            <person name="Robertson H.M."/>
            <person name="Arning N."/>
            <person name="Bitard-Feildel T."/>
            <person name="Chao H."/>
            <person name="Childers C.P."/>
            <person name="Dinh H."/>
            <person name="Doddapaneni H."/>
            <person name="Dugan S."/>
            <person name="Gowin J."/>
            <person name="Greiner C."/>
            <person name="Han Y."/>
            <person name="Hu H."/>
            <person name="Hughes D.S.T."/>
            <person name="Huylmans A.-K."/>
            <person name="Kemena C."/>
            <person name="Kremer L.P.M."/>
            <person name="Lee S.L."/>
            <person name="Lopez-Ezquerra A."/>
            <person name="Mallet L."/>
            <person name="Monroy-Kuhn J.M."/>
            <person name="Moser A."/>
            <person name="Murali S.C."/>
            <person name="Muzny D.M."/>
            <person name="Otani S."/>
            <person name="Piulachs M.-D."/>
            <person name="Poelchau M."/>
            <person name="Qu J."/>
            <person name="Schaub F."/>
            <person name="Wada-Katsumata A."/>
            <person name="Worley K.C."/>
            <person name="Xie Q."/>
            <person name="Ylla G."/>
            <person name="Poulsen M."/>
            <person name="Gibbs R.A."/>
            <person name="Schal C."/>
            <person name="Richards S."/>
            <person name="Belles X."/>
            <person name="Korb J."/>
            <person name="Bornberg-Bauer E."/>
        </authorList>
    </citation>
    <scope>NUCLEOTIDE SEQUENCE [LARGE SCALE GENOMIC DNA]</scope>
    <source>
        <tissue evidence="7">Whole body</tissue>
    </source>
</reference>
<sequence>MHTDPAITPLVTSVYRLITQIAVLMMQLPQYLAFERLKNTVDYKYTEVVWAEWLPEGCALCFGYRQYGCQKGVRYALVTGSMAARRDNEYELERIVEEIGRGLLQGGARSLRVLLSFAVGCLLGDVFLHLLPEVWMEQQQTLVDPLISHPSMNKGLWVLAGLLIFIVLEKVFTSVPGNVDIQKAITDINIRQENGYILNNNVKELVNGYANGHCASVRTTSNTHEKMSLITPLKSTSRKVSGYLNLMANSFDNFTHGLAVGGSFLVSFPHGVLTTLAILLHEIPHEVGDFAILLRSGFSRWDAARAQIATASTGVMGALTAVALSGATSPVEARTSWILPFTAGGFLHIALVTVLPDLLQEENPKESLLHLASLLAGIGIMAALIVVGE</sequence>
<name>A0A2J7PUE6_9NEOP</name>
<comment type="caution">
    <text evidence="7">The sequence shown here is derived from an EMBL/GenBank/DDBJ whole genome shotgun (WGS) entry which is preliminary data.</text>
</comment>
<proteinExistence type="inferred from homology"/>
<organism evidence="7 8">
    <name type="scientific">Cryptotermes secundus</name>
    <dbReference type="NCBI Taxonomy" id="105785"/>
    <lineage>
        <taxon>Eukaryota</taxon>
        <taxon>Metazoa</taxon>
        <taxon>Ecdysozoa</taxon>
        <taxon>Arthropoda</taxon>
        <taxon>Hexapoda</taxon>
        <taxon>Insecta</taxon>
        <taxon>Pterygota</taxon>
        <taxon>Neoptera</taxon>
        <taxon>Polyneoptera</taxon>
        <taxon>Dictyoptera</taxon>
        <taxon>Blattodea</taxon>
        <taxon>Blattoidea</taxon>
        <taxon>Termitoidae</taxon>
        <taxon>Kalotermitidae</taxon>
        <taxon>Cryptotermitinae</taxon>
        <taxon>Cryptotermes</taxon>
    </lineage>
</organism>
<dbReference type="GO" id="GO:0006882">
    <property type="term" value="P:intracellular zinc ion homeostasis"/>
    <property type="evidence" value="ECO:0007669"/>
    <property type="project" value="TreeGrafter"/>
</dbReference>
<dbReference type="PANTHER" id="PTHR16950">
    <property type="entry name" value="ZINC TRANSPORTER SLC39A7 HISTIDINE-RICH MEMBRANE PROTEIN KE4"/>
    <property type="match status" value="1"/>
</dbReference>
<evidence type="ECO:0000256" key="5">
    <source>
        <dbReference type="ARBA" id="ARBA00038485"/>
    </source>
</evidence>
<feature type="transmembrane region" description="Helical" evidence="6">
    <location>
        <begin position="337"/>
        <end position="356"/>
    </location>
</feature>
<dbReference type="GO" id="GO:0016020">
    <property type="term" value="C:membrane"/>
    <property type="evidence" value="ECO:0007669"/>
    <property type="project" value="UniProtKB-SubCell"/>
</dbReference>
<evidence type="ECO:0000256" key="6">
    <source>
        <dbReference type="SAM" id="Phobius"/>
    </source>
</evidence>
<evidence type="ECO:0000256" key="2">
    <source>
        <dbReference type="ARBA" id="ARBA00022692"/>
    </source>
</evidence>
<dbReference type="InParanoid" id="A0A2J7PUE6"/>
<keyword evidence="4 6" id="KW-0472">Membrane</keyword>
<evidence type="ECO:0000256" key="1">
    <source>
        <dbReference type="ARBA" id="ARBA00004141"/>
    </source>
</evidence>
<dbReference type="STRING" id="105785.A0A2J7PUE6"/>
<feature type="transmembrane region" description="Helical" evidence="6">
    <location>
        <begin position="6"/>
        <end position="28"/>
    </location>
</feature>